<gene>
    <name evidence="3" type="ORF">M3O51_19800</name>
</gene>
<feature type="region of interest" description="Disordered" evidence="1">
    <location>
        <begin position="105"/>
        <end position="129"/>
    </location>
</feature>
<comment type="caution">
    <text evidence="3">The sequence shown here is derived from an EMBL/GenBank/DDBJ whole genome shotgun (WGS) entry which is preliminary data.</text>
</comment>
<organism evidence="3 4">
    <name type="scientific">Xanthomonas nasturtii</name>
    <dbReference type="NCBI Taxonomy" id="1843581"/>
    <lineage>
        <taxon>Bacteria</taxon>
        <taxon>Pseudomonadati</taxon>
        <taxon>Pseudomonadota</taxon>
        <taxon>Gammaproteobacteria</taxon>
        <taxon>Lysobacterales</taxon>
        <taxon>Lysobacteraceae</taxon>
        <taxon>Xanthomonas</taxon>
    </lineage>
</organism>
<reference evidence="3" key="1">
    <citation type="submission" date="2022-04" db="EMBL/GenBank/DDBJ databases">
        <title>Genomic comparison of 19 strains of Xanthomonas nasturtii, a newly emerging watercress pathogen.</title>
        <authorList>
            <person name="Harrison J."/>
            <person name="Greer S."/>
            <person name="Hussain R."/>
            <person name="Lascelles D."/>
            <person name="Roberts M."/>
            <person name="Carter B."/>
            <person name="Bryning A."/>
            <person name="Carroll S."/>
            <person name="Aspin A."/>
            <person name="Cruz L."/>
            <person name="Cruz J."/>
            <person name="Grant M."/>
            <person name="Vicente J."/>
            <person name="Studholme D.J."/>
        </authorList>
    </citation>
    <scope>NUCLEOTIDE SEQUENCE</scope>
    <source>
        <strain evidence="3">10016B</strain>
    </source>
</reference>
<evidence type="ECO:0000256" key="2">
    <source>
        <dbReference type="SAM" id="Phobius"/>
    </source>
</evidence>
<name>A0ABT0LVV3_9XANT</name>
<evidence type="ECO:0000313" key="4">
    <source>
        <dbReference type="Proteomes" id="UP001167357"/>
    </source>
</evidence>
<dbReference type="Pfam" id="PF12553">
    <property type="entry name" value="DUF3742"/>
    <property type="match status" value="1"/>
</dbReference>
<keyword evidence="2" id="KW-0472">Membrane</keyword>
<dbReference type="RefSeq" id="WP_249048499.1">
    <property type="nucleotide sequence ID" value="NZ_JAMBEC010000075.1"/>
</dbReference>
<dbReference type="EMBL" id="JAMBED010000078">
    <property type="protein sequence ID" value="MCL1553476.1"/>
    <property type="molecule type" value="Genomic_DNA"/>
</dbReference>
<evidence type="ECO:0000256" key="1">
    <source>
        <dbReference type="SAM" id="MobiDB-lite"/>
    </source>
</evidence>
<feature type="transmembrane region" description="Helical" evidence="2">
    <location>
        <begin position="31"/>
        <end position="52"/>
    </location>
</feature>
<sequence length="129" mass="14258">MKTNPQRSNPEKLGRWLGNVWRSCVQVERRLTISLSSKGVPVGAAVALFWFVKAAAVAVLLYTAFWLALLLVFAVLLARGLAGRAYGPDDSLEPREEMRYGEAGFGLYSSDGHRLDPHDPHDPNSPHDN</sequence>
<accession>A0ABT0LVV3</accession>
<protein>
    <submittedName>
        <fullName evidence="3">DUF3742 family protein</fullName>
    </submittedName>
</protein>
<keyword evidence="2" id="KW-0812">Transmembrane</keyword>
<feature type="transmembrane region" description="Helical" evidence="2">
    <location>
        <begin position="58"/>
        <end position="78"/>
    </location>
</feature>
<feature type="compositionally biased region" description="Basic and acidic residues" evidence="1">
    <location>
        <begin position="111"/>
        <end position="129"/>
    </location>
</feature>
<dbReference type="Proteomes" id="UP001167357">
    <property type="component" value="Unassembled WGS sequence"/>
</dbReference>
<evidence type="ECO:0000313" key="3">
    <source>
        <dbReference type="EMBL" id="MCL1553476.1"/>
    </source>
</evidence>
<dbReference type="InterPro" id="IPR022213">
    <property type="entry name" value="DUF3742"/>
</dbReference>
<keyword evidence="4" id="KW-1185">Reference proteome</keyword>
<keyword evidence="2" id="KW-1133">Transmembrane helix</keyword>
<proteinExistence type="predicted"/>